<dbReference type="Proteomes" id="UP000015347">
    <property type="component" value="Unassembled WGS sequence"/>
</dbReference>
<reference evidence="3" key="1">
    <citation type="journal article" date="2014" name="Stand. Genomic Sci.">
        <title>Genome sequence of the exopolysaccharide-producing Salipiger mucosus type strain (DSM 16094(T)), a moderately halophilic member of the Roseobacter clade.</title>
        <authorList>
            <person name="Riedel T."/>
            <person name="Spring S."/>
            <person name="Fiebig A."/>
            <person name="Petersen J."/>
            <person name="Kyrpides N.C."/>
            <person name="Goker M."/>
            <person name="Klenk H.P."/>
        </authorList>
    </citation>
    <scope>NUCLEOTIDE SEQUENCE [LARGE SCALE GENOMIC DNA]</scope>
    <source>
        <strain evidence="3">DSM 16094</strain>
    </source>
</reference>
<dbReference type="EMBL" id="APVH01000049">
    <property type="protein sequence ID" value="EPX76455.1"/>
    <property type="molecule type" value="Genomic_DNA"/>
</dbReference>
<evidence type="ECO:0000259" key="1">
    <source>
        <dbReference type="Pfam" id="PF09722"/>
    </source>
</evidence>
<comment type="caution">
    <text evidence="2">The sequence shown here is derived from an EMBL/GenBank/DDBJ whole genome shotgun (WGS) entry which is preliminary data.</text>
</comment>
<evidence type="ECO:0000313" key="3">
    <source>
        <dbReference type="Proteomes" id="UP000015347"/>
    </source>
</evidence>
<evidence type="ECO:0000313" key="2">
    <source>
        <dbReference type="EMBL" id="EPX76455.1"/>
    </source>
</evidence>
<dbReference type="AlphaFoldDB" id="S9REA0"/>
<dbReference type="OrthoDB" id="117888at2"/>
<dbReference type="InterPro" id="IPR024467">
    <property type="entry name" value="Xre/MbcA/ParS-like_toxin-bd"/>
</dbReference>
<dbReference type="eggNOG" id="COG5642">
    <property type="taxonomic scope" value="Bacteria"/>
</dbReference>
<name>S9REA0_9RHOB</name>
<organism evidence="2 3">
    <name type="scientific">Salipiger mucosus DSM 16094</name>
    <dbReference type="NCBI Taxonomy" id="1123237"/>
    <lineage>
        <taxon>Bacteria</taxon>
        <taxon>Pseudomonadati</taxon>
        <taxon>Pseudomonadota</taxon>
        <taxon>Alphaproteobacteria</taxon>
        <taxon>Rhodobacterales</taxon>
        <taxon>Roseobacteraceae</taxon>
        <taxon>Salipiger</taxon>
    </lineage>
</organism>
<sequence length="133" mass="14944">MTDEASPAGEAPKLTEEEARAATRTIFRLFMVWDLSEKESREVLGGLTEREFQSLQEGELVPTTGDLAERLGLLLGIHRCLRLLFRSAARRKRWIRAPNRGLGGETALAVMSRSDISGMWNLERYLEAVVQQG</sequence>
<accession>S9REA0</accession>
<dbReference type="RefSeq" id="WP_020041051.1">
    <property type="nucleotide sequence ID" value="NZ_KE557283.1"/>
</dbReference>
<feature type="domain" description="Antitoxin Xre/MbcA/ParS-like toxin-binding" evidence="1">
    <location>
        <begin position="81"/>
        <end position="128"/>
    </location>
</feature>
<gene>
    <name evidence="2" type="ORF">Salmuc_00341</name>
</gene>
<keyword evidence="3" id="KW-1185">Reference proteome</keyword>
<dbReference type="HOGENOM" id="CLU_123925_0_0_5"/>
<protein>
    <recommendedName>
        <fullName evidence="1">Antitoxin Xre/MbcA/ParS-like toxin-binding domain-containing protein</fullName>
    </recommendedName>
</protein>
<proteinExistence type="predicted"/>
<dbReference type="STRING" id="1123237.Salmuc_00341"/>
<dbReference type="Pfam" id="PF09722">
    <property type="entry name" value="Xre_MbcA_ParS_C"/>
    <property type="match status" value="1"/>
</dbReference>